<dbReference type="GO" id="GO:0003700">
    <property type="term" value="F:DNA-binding transcription factor activity"/>
    <property type="evidence" value="ECO:0007669"/>
    <property type="project" value="InterPro"/>
</dbReference>
<dbReference type="PANTHER" id="PTHR47456:SF1">
    <property type="entry name" value="PHD-TYPE DOMAIN-CONTAINING PROTEIN"/>
    <property type="match status" value="1"/>
</dbReference>
<accession>A0AAD9QCZ8</accession>
<dbReference type="Pfam" id="PF15299">
    <property type="entry name" value="ALS2CR8"/>
    <property type="match status" value="1"/>
</dbReference>
<feature type="region of interest" description="Disordered" evidence="1">
    <location>
        <begin position="103"/>
        <end position="122"/>
    </location>
</feature>
<comment type="caution">
    <text evidence="2">The sequence shown here is derived from an EMBL/GenBank/DDBJ whole genome shotgun (WGS) entry which is preliminary data.</text>
</comment>
<reference evidence="2" key="1">
    <citation type="journal article" date="2023" name="G3 (Bethesda)">
        <title>Whole genome assembly and annotation of the endangered Caribbean coral Acropora cervicornis.</title>
        <authorList>
            <person name="Selwyn J.D."/>
            <person name="Vollmer S.V."/>
        </authorList>
    </citation>
    <scope>NUCLEOTIDE SEQUENCE</scope>
    <source>
        <strain evidence="2">K2</strain>
    </source>
</reference>
<name>A0AAD9QCZ8_ACRCE</name>
<proteinExistence type="predicted"/>
<keyword evidence="3" id="KW-1185">Reference proteome</keyword>
<reference evidence="2" key="2">
    <citation type="journal article" date="2023" name="Science">
        <title>Genomic signatures of disease resistance in endangered staghorn corals.</title>
        <authorList>
            <person name="Vollmer S.V."/>
            <person name="Selwyn J.D."/>
            <person name="Despard B.A."/>
            <person name="Roesel C.L."/>
        </authorList>
    </citation>
    <scope>NUCLEOTIDE SEQUENCE</scope>
    <source>
        <strain evidence="2">K2</strain>
    </source>
</reference>
<dbReference type="InterPro" id="IPR029309">
    <property type="entry name" value="CaRF"/>
</dbReference>
<dbReference type="PANTHER" id="PTHR47456">
    <property type="entry name" value="PHD-TYPE DOMAIN-CONTAINING PROTEIN"/>
    <property type="match status" value="1"/>
</dbReference>
<evidence type="ECO:0000313" key="3">
    <source>
        <dbReference type="Proteomes" id="UP001249851"/>
    </source>
</evidence>
<dbReference type="Proteomes" id="UP001249851">
    <property type="component" value="Unassembled WGS sequence"/>
</dbReference>
<organism evidence="2 3">
    <name type="scientific">Acropora cervicornis</name>
    <name type="common">Staghorn coral</name>
    <dbReference type="NCBI Taxonomy" id="6130"/>
    <lineage>
        <taxon>Eukaryota</taxon>
        <taxon>Metazoa</taxon>
        <taxon>Cnidaria</taxon>
        <taxon>Anthozoa</taxon>
        <taxon>Hexacorallia</taxon>
        <taxon>Scleractinia</taxon>
        <taxon>Astrocoeniina</taxon>
        <taxon>Acroporidae</taxon>
        <taxon>Acropora</taxon>
    </lineage>
</organism>
<gene>
    <name evidence="2" type="ORF">P5673_018829</name>
</gene>
<dbReference type="EMBL" id="JARQWQ010000043">
    <property type="protein sequence ID" value="KAK2558636.1"/>
    <property type="molecule type" value="Genomic_DNA"/>
</dbReference>
<dbReference type="AlphaFoldDB" id="A0AAD9QCZ8"/>
<sequence>MEVKNLEELLGNGVAEFGQEIANVLVLYQEHKKPCVVRCKTLLEFIEELKVVFGGVNSKESQRFFIQRQDETWCEKVDIESLDKVLNRDKLFLICSTITNTSQRESQTDEKMPESSDAPKSGRHLVSNIPYILMLLGIKMDRDDFVFKKRRFLVQDTRKVDCTAQIKMREVLVFPEYKIAENTKSRRETSSKYLQKALEAGNAKPERRIYLELPLLSAHKHHFLGEVAGISQPLDNCIIKRIHELVAEGVKEIGKAPENIC</sequence>
<evidence type="ECO:0000313" key="2">
    <source>
        <dbReference type="EMBL" id="KAK2558636.1"/>
    </source>
</evidence>
<protein>
    <submittedName>
        <fullName evidence="2">Uncharacterized protein</fullName>
    </submittedName>
</protein>
<evidence type="ECO:0000256" key="1">
    <source>
        <dbReference type="SAM" id="MobiDB-lite"/>
    </source>
</evidence>